<evidence type="ECO:0000259" key="7">
    <source>
        <dbReference type="Pfam" id="PF07980"/>
    </source>
</evidence>
<dbReference type="SUPFAM" id="SSF48452">
    <property type="entry name" value="TPR-like"/>
    <property type="match status" value="1"/>
</dbReference>
<feature type="domain" description="SusD-like N-terminal" evidence="8">
    <location>
        <begin position="100"/>
        <end position="248"/>
    </location>
</feature>
<dbReference type="InterPro" id="IPR033985">
    <property type="entry name" value="SusD-like_N"/>
</dbReference>
<dbReference type="PROSITE" id="PS51257">
    <property type="entry name" value="PROKAR_LIPOPROTEIN"/>
    <property type="match status" value="1"/>
</dbReference>
<feature type="signal peptide" evidence="6">
    <location>
        <begin position="1"/>
        <end position="23"/>
    </location>
</feature>
<evidence type="ECO:0000313" key="10">
    <source>
        <dbReference type="Proteomes" id="UP000289703"/>
    </source>
</evidence>
<comment type="subcellular location">
    <subcellularLocation>
        <location evidence="1">Cell outer membrane</location>
    </subcellularLocation>
</comment>
<evidence type="ECO:0000256" key="2">
    <source>
        <dbReference type="ARBA" id="ARBA00006275"/>
    </source>
</evidence>
<evidence type="ECO:0000256" key="3">
    <source>
        <dbReference type="ARBA" id="ARBA00022729"/>
    </source>
</evidence>
<evidence type="ECO:0000256" key="1">
    <source>
        <dbReference type="ARBA" id="ARBA00004442"/>
    </source>
</evidence>
<evidence type="ECO:0000256" key="6">
    <source>
        <dbReference type="SAM" id="SignalP"/>
    </source>
</evidence>
<dbReference type="Gene3D" id="1.25.40.10">
    <property type="entry name" value="Tetratricopeptide repeat domain"/>
    <property type="match status" value="1"/>
</dbReference>
<keyword evidence="4" id="KW-0472">Membrane</keyword>
<keyword evidence="3 6" id="KW-0732">Signal</keyword>
<dbReference type="Gene3D" id="1.25.40.390">
    <property type="match status" value="1"/>
</dbReference>
<comment type="similarity">
    <text evidence="2">Belongs to the SusD family.</text>
</comment>
<dbReference type="InterPro" id="IPR012944">
    <property type="entry name" value="SusD_RagB_dom"/>
</dbReference>
<dbReference type="RefSeq" id="WP_129253640.1">
    <property type="nucleotide sequence ID" value="NZ_SAXA01000003.1"/>
</dbReference>
<protein>
    <submittedName>
        <fullName evidence="9">RagB/SusD family nutrient uptake outer membrane protein</fullName>
    </submittedName>
</protein>
<gene>
    <name evidence="9" type="ORF">EO244_05450</name>
</gene>
<evidence type="ECO:0000259" key="8">
    <source>
        <dbReference type="Pfam" id="PF14322"/>
    </source>
</evidence>
<dbReference type="InterPro" id="IPR011990">
    <property type="entry name" value="TPR-like_helical_dom_sf"/>
</dbReference>
<sequence>MKTNIKKYILMAAVALGSTLTSCVDDLDTTPIDPNYKSGDKIYVSAESYKQGLSKLYGSFVLAGQEGAGGNADIAGGDPGSTVYTRLLFYCQELSTDAAIAAWNDGDIKEFHNQKWTSGNGFVGNMYTRLYLTIGFINQYLRDTEPGKLISSLTSDDLKNIEQYRAEARLLRAMVYYNALDLFGSVPILTEADPVGKFKPEQKTRKEIFTFVEAEVSEIESLLAEPGNNEYGRIDKGAAWALMARMYLNAEVYINEVKYTECIDYCKKIMPFYSLNDSYEELFMADNHLRTNEMIFAFACDGLNSQTYGATTYLIHAAIGGDYVPANAGINGGWGGNRVTSAFVNKFDQNNDKRAMFFTEGQSLEIDQIGEFTEGYMLVKYTNKNSDGTNGSDDNFVDTDFPIFRLADVYLMYAESVLRGGNGGSLGEATSYINQLRTRAYGNTSGNITEADLTLDFIIDERARELSWECMRRTDLIRFGQFSNSKYLWPWKGGLKDGKSVDAHYNLYPIPLSELNSNSNLTPTPGY</sequence>
<dbReference type="Gene3D" id="1.10.3780.10">
    <property type="entry name" value="SusD-like"/>
    <property type="match status" value="1"/>
</dbReference>
<proteinExistence type="inferred from homology"/>
<dbReference type="Pfam" id="PF14322">
    <property type="entry name" value="SusD-like_3"/>
    <property type="match status" value="1"/>
</dbReference>
<comment type="caution">
    <text evidence="9">The sequence shown here is derived from an EMBL/GenBank/DDBJ whole genome shotgun (WGS) entry which is preliminary data.</text>
</comment>
<keyword evidence="5" id="KW-0998">Cell outer membrane</keyword>
<dbReference type="Proteomes" id="UP000289703">
    <property type="component" value="Unassembled WGS sequence"/>
</dbReference>
<feature type="chain" id="PRO_5021009395" evidence="6">
    <location>
        <begin position="24"/>
        <end position="527"/>
    </location>
</feature>
<reference evidence="9 10" key="1">
    <citation type="submission" date="2019-01" db="EMBL/GenBank/DDBJ databases">
        <title>Ancylomarina salipaludis sp. nov., isolated from a salt marsh.</title>
        <authorList>
            <person name="Yoon J.-H."/>
        </authorList>
    </citation>
    <scope>NUCLEOTIDE SEQUENCE [LARGE SCALE GENOMIC DNA]</scope>
    <source>
        <strain evidence="9 10">SHSM-M15</strain>
    </source>
</reference>
<evidence type="ECO:0000256" key="4">
    <source>
        <dbReference type="ARBA" id="ARBA00023136"/>
    </source>
</evidence>
<dbReference type="CDD" id="cd08977">
    <property type="entry name" value="SusD"/>
    <property type="match status" value="1"/>
</dbReference>
<accession>A0A4Q1JNI4</accession>
<dbReference type="GO" id="GO:0009279">
    <property type="term" value="C:cell outer membrane"/>
    <property type="evidence" value="ECO:0007669"/>
    <property type="project" value="UniProtKB-SubCell"/>
</dbReference>
<evidence type="ECO:0000256" key="5">
    <source>
        <dbReference type="ARBA" id="ARBA00023237"/>
    </source>
</evidence>
<dbReference type="EMBL" id="SAXA01000003">
    <property type="protein sequence ID" value="RXQ96279.1"/>
    <property type="molecule type" value="Genomic_DNA"/>
</dbReference>
<keyword evidence="10" id="KW-1185">Reference proteome</keyword>
<name>A0A4Q1JNI4_9BACT</name>
<dbReference type="AlphaFoldDB" id="A0A4Q1JNI4"/>
<organism evidence="9 10">
    <name type="scientific">Ancylomarina salipaludis</name>
    <dbReference type="NCBI Taxonomy" id="2501299"/>
    <lineage>
        <taxon>Bacteria</taxon>
        <taxon>Pseudomonadati</taxon>
        <taxon>Bacteroidota</taxon>
        <taxon>Bacteroidia</taxon>
        <taxon>Marinilabiliales</taxon>
        <taxon>Marinifilaceae</taxon>
        <taxon>Ancylomarina</taxon>
    </lineage>
</organism>
<evidence type="ECO:0000313" key="9">
    <source>
        <dbReference type="EMBL" id="RXQ96279.1"/>
    </source>
</evidence>
<feature type="domain" description="RagB/SusD" evidence="7">
    <location>
        <begin position="371"/>
        <end position="527"/>
    </location>
</feature>
<dbReference type="OrthoDB" id="5694214at2"/>
<dbReference type="Pfam" id="PF07980">
    <property type="entry name" value="SusD_RagB"/>
    <property type="match status" value="1"/>
</dbReference>